<dbReference type="NCBIfam" id="NF004630">
    <property type="entry name" value="PRK05974.1"/>
    <property type="match status" value="1"/>
</dbReference>
<gene>
    <name evidence="6 7" type="primary">purS</name>
    <name evidence="7" type="ORF">ENS56_10915</name>
</gene>
<evidence type="ECO:0000256" key="1">
    <source>
        <dbReference type="ARBA" id="ARBA00022490"/>
    </source>
</evidence>
<sequence length="83" mass="9597">MFRAKVIIKRRPSILDPQGKAVEKGAQHLGLTNIRNTRIGKYIEFDVLSDNLQEAEKEVSEYCNKLLANPIMEDYEFTLEEVK</sequence>
<dbReference type="PANTHER" id="PTHR34696">
    <property type="entry name" value="PHOSPHORIBOSYLFORMYLGLYCINAMIDINE SYNTHASE SUBUNIT PURS"/>
    <property type="match status" value="1"/>
</dbReference>
<comment type="subunit">
    <text evidence="6">Part of the FGAM synthase complex composed of 1 PurL, 1 PurQ and 2 PurS subunits.</text>
</comment>
<keyword evidence="4 6" id="KW-0658">Purine biosynthesis</keyword>
<dbReference type="NCBIfam" id="TIGR00302">
    <property type="entry name" value="phosphoribosylformylglycinamidine synthase subunit PurS"/>
    <property type="match status" value="1"/>
</dbReference>
<keyword evidence="2 6" id="KW-0436">Ligase</keyword>
<comment type="pathway">
    <text evidence="6">Purine metabolism; IMP biosynthesis via de novo pathway; 5-amino-1-(5-phospho-D-ribosyl)imidazole from N(2)-formyl-N(1)-(5-phospho-D-ribosyl)glycinamide: step 1/2.</text>
</comment>
<dbReference type="GO" id="GO:0006189">
    <property type="term" value="P:'de novo' IMP biosynthetic process"/>
    <property type="evidence" value="ECO:0007669"/>
    <property type="project" value="UniProtKB-UniRule"/>
</dbReference>
<evidence type="ECO:0000256" key="4">
    <source>
        <dbReference type="ARBA" id="ARBA00022755"/>
    </source>
</evidence>
<dbReference type="GO" id="GO:0004642">
    <property type="term" value="F:phosphoribosylformylglycinamidine synthase activity"/>
    <property type="evidence" value="ECO:0007669"/>
    <property type="project" value="UniProtKB-UniRule"/>
</dbReference>
<dbReference type="GO" id="GO:0005737">
    <property type="term" value="C:cytoplasm"/>
    <property type="evidence" value="ECO:0007669"/>
    <property type="project" value="UniProtKB-SubCell"/>
</dbReference>
<name>A0A832DIC5_9BACT</name>
<evidence type="ECO:0000313" key="7">
    <source>
        <dbReference type="EMBL" id="HGT48538.1"/>
    </source>
</evidence>
<keyword evidence="3 6" id="KW-0547">Nucleotide-binding</keyword>
<dbReference type="Gene3D" id="3.30.1280.10">
    <property type="entry name" value="Phosphoribosylformylglycinamidine synthase subunit PurS"/>
    <property type="match status" value="1"/>
</dbReference>
<organism evidence="7">
    <name type="scientific">Ignavibacterium album</name>
    <dbReference type="NCBI Taxonomy" id="591197"/>
    <lineage>
        <taxon>Bacteria</taxon>
        <taxon>Pseudomonadati</taxon>
        <taxon>Ignavibacteriota</taxon>
        <taxon>Ignavibacteria</taxon>
        <taxon>Ignavibacteriales</taxon>
        <taxon>Ignavibacteriaceae</taxon>
        <taxon>Ignavibacterium</taxon>
    </lineage>
</organism>
<comment type="function">
    <text evidence="6">Part of the phosphoribosylformylglycinamidine synthase complex involved in the purines biosynthetic pathway. Catalyzes the ATP-dependent conversion of formylglycinamide ribonucleotide (FGAR) and glutamine to yield formylglycinamidine ribonucleotide (FGAM) and glutamate. The FGAM synthase complex is composed of three subunits. PurQ produces an ammonia molecule by converting glutamine to glutamate. PurL transfers the ammonia molecule to FGAR to form FGAM in an ATP-dependent manner. PurS interacts with PurQ and PurL and is thought to assist in the transfer of the ammonia molecule from PurQ to PurL.</text>
</comment>
<keyword evidence="5 6" id="KW-0067">ATP-binding</keyword>
<protein>
    <recommendedName>
        <fullName evidence="6">Phosphoribosylformylglycinamidine synthase subunit PurS</fullName>
        <shortName evidence="6">FGAM synthase</shortName>
        <ecNumber evidence="6">6.3.5.3</ecNumber>
    </recommendedName>
    <alternativeName>
        <fullName evidence="6">Formylglycinamide ribonucleotide amidotransferase subunit III</fullName>
        <shortName evidence="6">FGAR amidotransferase III</shortName>
        <shortName evidence="6">FGAR-AT III</shortName>
    </alternativeName>
    <alternativeName>
        <fullName evidence="6">Phosphoribosylformylglycinamidine synthase subunit III</fullName>
    </alternativeName>
</protein>
<dbReference type="EMBL" id="DSVI01000018">
    <property type="protein sequence ID" value="HGT48538.1"/>
    <property type="molecule type" value="Genomic_DNA"/>
</dbReference>
<dbReference type="AlphaFoldDB" id="A0A832DIC5"/>
<dbReference type="GO" id="GO:0005524">
    <property type="term" value="F:ATP binding"/>
    <property type="evidence" value="ECO:0007669"/>
    <property type="project" value="UniProtKB-UniRule"/>
</dbReference>
<dbReference type="InterPro" id="IPR036604">
    <property type="entry name" value="PurS-like_sf"/>
</dbReference>
<evidence type="ECO:0000256" key="5">
    <source>
        <dbReference type="ARBA" id="ARBA00022840"/>
    </source>
</evidence>
<proteinExistence type="inferred from homology"/>
<evidence type="ECO:0000256" key="3">
    <source>
        <dbReference type="ARBA" id="ARBA00022741"/>
    </source>
</evidence>
<evidence type="ECO:0000256" key="6">
    <source>
        <dbReference type="HAMAP-Rule" id="MF_01926"/>
    </source>
</evidence>
<dbReference type="PANTHER" id="PTHR34696:SF1">
    <property type="entry name" value="PHOSPHORIBOSYLFORMYLGLYCINAMIDINE SYNTHASE SUBUNIT PURS"/>
    <property type="match status" value="1"/>
</dbReference>
<dbReference type="InterPro" id="IPR003850">
    <property type="entry name" value="PurS"/>
</dbReference>
<reference evidence="7" key="1">
    <citation type="journal article" date="2020" name="mSystems">
        <title>Genome- and Community-Level Interaction Insights into Carbon Utilization and Element Cycling Functions of Hydrothermarchaeota in Hydrothermal Sediment.</title>
        <authorList>
            <person name="Zhou Z."/>
            <person name="Liu Y."/>
            <person name="Xu W."/>
            <person name="Pan J."/>
            <person name="Luo Z.H."/>
            <person name="Li M."/>
        </authorList>
    </citation>
    <scope>NUCLEOTIDE SEQUENCE [LARGE SCALE GENOMIC DNA]</scope>
    <source>
        <strain evidence="7">SpSt-500</strain>
    </source>
</reference>
<keyword evidence="1 6" id="KW-0963">Cytoplasm</keyword>
<dbReference type="Pfam" id="PF02700">
    <property type="entry name" value="PurS"/>
    <property type="match status" value="1"/>
</dbReference>
<comment type="subcellular location">
    <subcellularLocation>
        <location evidence="6">Cytoplasm</location>
    </subcellularLocation>
</comment>
<comment type="caution">
    <text evidence="7">The sequence shown here is derived from an EMBL/GenBank/DDBJ whole genome shotgun (WGS) entry which is preliminary data.</text>
</comment>
<evidence type="ECO:0000256" key="2">
    <source>
        <dbReference type="ARBA" id="ARBA00022598"/>
    </source>
</evidence>
<accession>A0A832DIC5</accession>
<comment type="similarity">
    <text evidence="6">Belongs to the PurS family.</text>
</comment>
<dbReference type="EC" id="6.3.5.3" evidence="6"/>
<dbReference type="UniPathway" id="UPA00074">
    <property type="reaction ID" value="UER00128"/>
</dbReference>
<dbReference type="SUPFAM" id="SSF82697">
    <property type="entry name" value="PurS-like"/>
    <property type="match status" value="1"/>
</dbReference>
<dbReference type="HAMAP" id="MF_01926">
    <property type="entry name" value="PurS"/>
    <property type="match status" value="1"/>
</dbReference>
<comment type="catalytic activity">
    <reaction evidence="6">
        <text>N(2)-formyl-N(1)-(5-phospho-beta-D-ribosyl)glycinamide + L-glutamine + ATP + H2O = 2-formamido-N(1)-(5-O-phospho-beta-D-ribosyl)acetamidine + L-glutamate + ADP + phosphate + H(+)</text>
        <dbReference type="Rhea" id="RHEA:17129"/>
        <dbReference type="ChEBI" id="CHEBI:15377"/>
        <dbReference type="ChEBI" id="CHEBI:15378"/>
        <dbReference type="ChEBI" id="CHEBI:29985"/>
        <dbReference type="ChEBI" id="CHEBI:30616"/>
        <dbReference type="ChEBI" id="CHEBI:43474"/>
        <dbReference type="ChEBI" id="CHEBI:58359"/>
        <dbReference type="ChEBI" id="CHEBI:147286"/>
        <dbReference type="ChEBI" id="CHEBI:147287"/>
        <dbReference type="ChEBI" id="CHEBI:456216"/>
        <dbReference type="EC" id="6.3.5.3"/>
    </reaction>
</comment>